<sequence length="101" mass="11127">MAPLIESWPATELPQRLQIHHVGYKPKARKGGRLDLTQCPLYELTQYSCNPPEAGPPEPGVVRCTTFTRLFRRCANGVTAETTAWEGQNSLSTGESASTRP</sequence>
<evidence type="ECO:0008006" key="4">
    <source>
        <dbReference type="Google" id="ProtNLM"/>
    </source>
</evidence>
<evidence type="ECO:0000313" key="2">
    <source>
        <dbReference type="EMBL" id="EEQ31200.1"/>
    </source>
</evidence>
<evidence type="ECO:0000313" key="3">
    <source>
        <dbReference type="Proteomes" id="UP000002035"/>
    </source>
</evidence>
<dbReference type="VEuPathDB" id="FungiDB:MCYG_04019"/>
<dbReference type="Proteomes" id="UP000002035">
    <property type="component" value="Unassembled WGS sequence"/>
</dbReference>
<dbReference type="GeneID" id="9226196"/>
<keyword evidence="3" id="KW-1185">Reference proteome</keyword>
<gene>
    <name evidence="2" type="ORF">MCYG_04019</name>
</gene>
<feature type="region of interest" description="Disordered" evidence="1">
    <location>
        <begin position="82"/>
        <end position="101"/>
    </location>
</feature>
<organism evidence="2 3">
    <name type="scientific">Arthroderma otae (strain ATCC MYA-4605 / CBS 113480)</name>
    <name type="common">Microsporum canis</name>
    <dbReference type="NCBI Taxonomy" id="554155"/>
    <lineage>
        <taxon>Eukaryota</taxon>
        <taxon>Fungi</taxon>
        <taxon>Dikarya</taxon>
        <taxon>Ascomycota</taxon>
        <taxon>Pezizomycotina</taxon>
        <taxon>Eurotiomycetes</taxon>
        <taxon>Eurotiomycetidae</taxon>
        <taxon>Onygenales</taxon>
        <taxon>Arthrodermataceae</taxon>
        <taxon>Microsporum</taxon>
    </lineage>
</organism>
<dbReference type="eggNOG" id="ENOG502SG5C">
    <property type="taxonomic scope" value="Eukaryota"/>
</dbReference>
<dbReference type="OMA" id="TTSWEPI"/>
<dbReference type="HOGENOM" id="CLU_142986_2_0_1"/>
<protein>
    <recommendedName>
        <fullName evidence="4">Mitochondrial export protein Som1</fullName>
    </recommendedName>
</protein>
<proteinExistence type="predicted"/>
<dbReference type="GO" id="GO:0042720">
    <property type="term" value="C:mitochondrial inner membrane peptidase complex"/>
    <property type="evidence" value="ECO:0007669"/>
    <property type="project" value="InterPro"/>
</dbReference>
<evidence type="ECO:0000256" key="1">
    <source>
        <dbReference type="SAM" id="MobiDB-lite"/>
    </source>
</evidence>
<name>C5FMW4_ARTOC</name>
<dbReference type="InterPro" id="IPR024645">
    <property type="entry name" value="Mitochondr_Som1"/>
</dbReference>
<dbReference type="Pfam" id="PF11093">
    <property type="entry name" value="Mitochondr_Som1"/>
    <property type="match status" value="1"/>
</dbReference>
<reference evidence="3" key="1">
    <citation type="journal article" date="2012" name="MBio">
        <title>Comparative genome analysis of Trichophyton rubrum and related dermatophytes reveals candidate genes involved in infection.</title>
        <authorList>
            <person name="Martinez D.A."/>
            <person name="Oliver B.G."/>
            <person name="Graeser Y."/>
            <person name="Goldberg J.M."/>
            <person name="Li W."/>
            <person name="Martinez-Rossi N.M."/>
            <person name="Monod M."/>
            <person name="Shelest E."/>
            <person name="Barton R.C."/>
            <person name="Birch E."/>
            <person name="Brakhage A.A."/>
            <person name="Chen Z."/>
            <person name="Gurr S.J."/>
            <person name="Heiman D."/>
            <person name="Heitman J."/>
            <person name="Kosti I."/>
            <person name="Rossi A."/>
            <person name="Saif S."/>
            <person name="Samalova M."/>
            <person name="Saunders C.W."/>
            <person name="Shea T."/>
            <person name="Summerbell R.C."/>
            <person name="Xu J."/>
            <person name="Young S."/>
            <person name="Zeng Q."/>
            <person name="Birren B.W."/>
            <person name="Cuomo C.A."/>
            <person name="White T.C."/>
        </authorList>
    </citation>
    <scope>NUCLEOTIDE SEQUENCE [LARGE SCALE GENOMIC DNA]</scope>
    <source>
        <strain evidence="3">ATCC MYA-4605 / CBS 113480</strain>
    </source>
</reference>
<accession>C5FMW4</accession>
<dbReference type="AlphaFoldDB" id="C5FMW4"/>
<dbReference type="OrthoDB" id="3983163at2759"/>
<dbReference type="EMBL" id="DS995704">
    <property type="protein sequence ID" value="EEQ31200.1"/>
    <property type="molecule type" value="Genomic_DNA"/>
</dbReference>
<dbReference type="RefSeq" id="XP_002846282.1">
    <property type="nucleotide sequence ID" value="XM_002846236.1"/>
</dbReference>